<sequence length="193" mass="21879">MLFELWMVSIGLALSLGGRFQHLNQAHIRYPVILILCFIVYLFGFLFYDVPHVKAISAILYQGVLFSLLIFLFLNVNTIGFPLILAGFLLNLIVIVTNDGVMPVNERGIILAGLSEQLQLLRQGDGKHVLMDQHSKLWFLGDFIPLPRPYGMRQVISLGDFILSIGVTRFLYCLLLNTEKDKGKEKKEEKAVQ</sequence>
<dbReference type="RefSeq" id="WP_122925159.1">
    <property type="nucleotide sequence ID" value="NZ_RHHU01000011.1"/>
</dbReference>
<comment type="caution">
    <text evidence="2">The sequence shown here is derived from an EMBL/GenBank/DDBJ whole genome shotgun (WGS) entry which is preliminary data.</text>
</comment>
<keyword evidence="1" id="KW-1133">Transmembrane helix</keyword>
<accession>A0A3M8D7J4</accession>
<dbReference type="AlphaFoldDB" id="A0A3M8D7J4"/>
<feature type="transmembrane region" description="Helical" evidence="1">
    <location>
        <begin position="30"/>
        <end position="48"/>
    </location>
</feature>
<evidence type="ECO:0000313" key="3">
    <source>
        <dbReference type="Proteomes" id="UP000269573"/>
    </source>
</evidence>
<keyword evidence="3" id="KW-1185">Reference proteome</keyword>
<name>A0A3M8D7J4_9BACL</name>
<feature type="transmembrane region" description="Helical" evidence="1">
    <location>
        <begin position="55"/>
        <end position="73"/>
    </location>
</feature>
<dbReference type="InterPro" id="IPR035168">
    <property type="entry name" value="DUF5317"/>
</dbReference>
<keyword evidence="1" id="KW-0812">Transmembrane</keyword>
<organism evidence="2 3">
    <name type="scientific">Brevibacillus nitrificans</name>
    <dbReference type="NCBI Taxonomy" id="651560"/>
    <lineage>
        <taxon>Bacteria</taxon>
        <taxon>Bacillati</taxon>
        <taxon>Bacillota</taxon>
        <taxon>Bacilli</taxon>
        <taxon>Bacillales</taxon>
        <taxon>Paenibacillaceae</taxon>
        <taxon>Brevibacillus</taxon>
    </lineage>
</organism>
<proteinExistence type="predicted"/>
<evidence type="ECO:0008006" key="4">
    <source>
        <dbReference type="Google" id="ProtNLM"/>
    </source>
</evidence>
<reference evidence="2 3" key="1">
    <citation type="submission" date="2018-10" db="EMBL/GenBank/DDBJ databases">
        <title>Phylogenomics of Brevibacillus.</title>
        <authorList>
            <person name="Dunlap C."/>
        </authorList>
    </citation>
    <scope>NUCLEOTIDE SEQUENCE [LARGE SCALE GENOMIC DNA]</scope>
    <source>
        <strain evidence="2 3">JCM 15774</strain>
    </source>
</reference>
<dbReference type="EMBL" id="RHHU01000011">
    <property type="protein sequence ID" value="RNB83235.1"/>
    <property type="molecule type" value="Genomic_DNA"/>
</dbReference>
<evidence type="ECO:0000313" key="2">
    <source>
        <dbReference type="EMBL" id="RNB83235.1"/>
    </source>
</evidence>
<dbReference type="Proteomes" id="UP000269573">
    <property type="component" value="Unassembled WGS sequence"/>
</dbReference>
<dbReference type="Pfam" id="PF17248">
    <property type="entry name" value="DUF5317"/>
    <property type="match status" value="1"/>
</dbReference>
<protein>
    <recommendedName>
        <fullName evidence="4">DUF5317 domain-containing protein</fullName>
    </recommendedName>
</protein>
<evidence type="ECO:0000256" key="1">
    <source>
        <dbReference type="SAM" id="Phobius"/>
    </source>
</evidence>
<gene>
    <name evidence="2" type="ORF">EDM59_19575</name>
</gene>
<keyword evidence="1" id="KW-0472">Membrane</keyword>
<feature type="transmembrane region" description="Helical" evidence="1">
    <location>
        <begin position="79"/>
        <end position="97"/>
    </location>
</feature>